<proteinExistence type="predicted"/>
<name>A0ABW2RN34_9BACL</name>
<dbReference type="GO" id="GO:0016787">
    <property type="term" value="F:hydrolase activity"/>
    <property type="evidence" value="ECO:0007669"/>
    <property type="project" value="UniProtKB-KW"/>
</dbReference>
<keyword evidence="2" id="KW-1185">Reference proteome</keyword>
<dbReference type="PANTHER" id="PTHR12993:SF11">
    <property type="entry name" value="N-ACETYLGLUCOSAMINYL-PHOSPHATIDYLINOSITOL DE-N-ACETYLASE"/>
    <property type="match status" value="1"/>
</dbReference>
<dbReference type="EMBL" id="JBHTBW010000045">
    <property type="protein sequence ID" value="MFC7442157.1"/>
    <property type="molecule type" value="Genomic_DNA"/>
</dbReference>
<sequence length="224" mass="25325">MSQHVLYCFAHPDDETFTCGGTIARFSAEGVQQTLYCATRGEAGKTGQPPLCTQEELGDVRTQELARALDVLGMNECILRDYGDGRLAKLPFHQLVDDLSKIMEQIRPDLVITFPPSGISGHRDHQIIQQATLEAVKKTLFPTKLYYIVIPESIAHLHPGKIHTTPDEYVSMTIDVTPYREKIAQALREHKTQHLSIDRVFPGVREGDLTRLRTHEHFQLVIQK</sequence>
<dbReference type="RefSeq" id="WP_379865825.1">
    <property type="nucleotide sequence ID" value="NZ_JBHTBW010000045.1"/>
</dbReference>
<evidence type="ECO:0000313" key="2">
    <source>
        <dbReference type="Proteomes" id="UP001596500"/>
    </source>
</evidence>
<reference evidence="2" key="1">
    <citation type="journal article" date="2019" name="Int. J. Syst. Evol. Microbiol.">
        <title>The Global Catalogue of Microorganisms (GCM) 10K type strain sequencing project: providing services to taxonomists for standard genome sequencing and annotation.</title>
        <authorList>
            <consortium name="The Broad Institute Genomics Platform"/>
            <consortium name="The Broad Institute Genome Sequencing Center for Infectious Disease"/>
            <person name="Wu L."/>
            <person name="Ma J."/>
        </authorList>
    </citation>
    <scope>NUCLEOTIDE SEQUENCE [LARGE SCALE GENOMIC DNA]</scope>
    <source>
        <strain evidence="2">CGMCC 1.12942</strain>
    </source>
</reference>
<gene>
    <name evidence="1" type="ORF">ACFQNG_13765</name>
</gene>
<dbReference type="Proteomes" id="UP001596500">
    <property type="component" value="Unassembled WGS sequence"/>
</dbReference>
<dbReference type="SUPFAM" id="SSF102588">
    <property type="entry name" value="LmbE-like"/>
    <property type="match status" value="1"/>
</dbReference>
<organism evidence="1 2">
    <name type="scientific">Laceyella putida</name>
    <dbReference type="NCBI Taxonomy" id="110101"/>
    <lineage>
        <taxon>Bacteria</taxon>
        <taxon>Bacillati</taxon>
        <taxon>Bacillota</taxon>
        <taxon>Bacilli</taxon>
        <taxon>Bacillales</taxon>
        <taxon>Thermoactinomycetaceae</taxon>
        <taxon>Laceyella</taxon>
    </lineage>
</organism>
<dbReference type="Pfam" id="PF02585">
    <property type="entry name" value="PIG-L"/>
    <property type="match status" value="1"/>
</dbReference>
<keyword evidence="1" id="KW-0378">Hydrolase</keyword>
<dbReference type="EC" id="3.5.1.-" evidence="1"/>
<dbReference type="InterPro" id="IPR003737">
    <property type="entry name" value="GlcNAc_PI_deacetylase-related"/>
</dbReference>
<protein>
    <submittedName>
        <fullName evidence="1">PIG-L deacetylase family protein</fullName>
        <ecNumber evidence="1">3.5.1.-</ecNumber>
    </submittedName>
</protein>
<comment type="caution">
    <text evidence="1">The sequence shown here is derived from an EMBL/GenBank/DDBJ whole genome shotgun (WGS) entry which is preliminary data.</text>
</comment>
<dbReference type="Gene3D" id="3.40.50.10320">
    <property type="entry name" value="LmbE-like"/>
    <property type="match status" value="1"/>
</dbReference>
<accession>A0ABW2RN34</accession>
<dbReference type="PANTHER" id="PTHR12993">
    <property type="entry name" value="N-ACETYLGLUCOSAMINYL-PHOSPHATIDYLINOSITOL DE-N-ACETYLASE-RELATED"/>
    <property type="match status" value="1"/>
</dbReference>
<evidence type="ECO:0000313" key="1">
    <source>
        <dbReference type="EMBL" id="MFC7442157.1"/>
    </source>
</evidence>
<dbReference type="InterPro" id="IPR024078">
    <property type="entry name" value="LmbE-like_dom_sf"/>
</dbReference>